<gene>
    <name evidence="1" type="ORF">RRG08_013555</name>
</gene>
<evidence type="ECO:0000313" key="1">
    <source>
        <dbReference type="EMBL" id="KAK3728835.1"/>
    </source>
</evidence>
<dbReference type="AlphaFoldDB" id="A0AAE0Y0V0"/>
<reference evidence="1" key="1">
    <citation type="journal article" date="2023" name="G3 (Bethesda)">
        <title>A reference genome for the long-term kleptoplast-retaining sea slug Elysia crispata morphotype clarki.</title>
        <authorList>
            <person name="Eastman K.E."/>
            <person name="Pendleton A.L."/>
            <person name="Shaikh M.A."/>
            <person name="Suttiyut T."/>
            <person name="Ogas R."/>
            <person name="Tomko P."/>
            <person name="Gavelis G."/>
            <person name="Widhalm J.R."/>
            <person name="Wisecaver J.H."/>
        </authorList>
    </citation>
    <scope>NUCLEOTIDE SEQUENCE</scope>
    <source>
        <strain evidence="1">ECLA1</strain>
    </source>
</reference>
<proteinExistence type="predicted"/>
<dbReference type="EMBL" id="JAWDGP010007172">
    <property type="protein sequence ID" value="KAK3728835.1"/>
    <property type="molecule type" value="Genomic_DNA"/>
</dbReference>
<evidence type="ECO:0000313" key="2">
    <source>
        <dbReference type="Proteomes" id="UP001283361"/>
    </source>
</evidence>
<organism evidence="1 2">
    <name type="scientific">Elysia crispata</name>
    <name type="common">lettuce slug</name>
    <dbReference type="NCBI Taxonomy" id="231223"/>
    <lineage>
        <taxon>Eukaryota</taxon>
        <taxon>Metazoa</taxon>
        <taxon>Spiralia</taxon>
        <taxon>Lophotrochozoa</taxon>
        <taxon>Mollusca</taxon>
        <taxon>Gastropoda</taxon>
        <taxon>Heterobranchia</taxon>
        <taxon>Euthyneura</taxon>
        <taxon>Panpulmonata</taxon>
        <taxon>Sacoglossa</taxon>
        <taxon>Placobranchoidea</taxon>
        <taxon>Plakobranchidae</taxon>
        <taxon>Elysia</taxon>
    </lineage>
</organism>
<dbReference type="Proteomes" id="UP001283361">
    <property type="component" value="Unassembled WGS sequence"/>
</dbReference>
<keyword evidence="2" id="KW-1185">Reference proteome</keyword>
<sequence>MYSASYWSTHGGSWSNISDVLSLAHRIALCTAHRTGALTVEVGQTYPMCCRYLIEKHYVQRIILEHSRWKLVKHIRCVVASS</sequence>
<accession>A0AAE0Y0V0</accession>
<protein>
    <submittedName>
        <fullName evidence="1">Uncharacterized protein</fullName>
    </submittedName>
</protein>
<comment type="caution">
    <text evidence="1">The sequence shown here is derived from an EMBL/GenBank/DDBJ whole genome shotgun (WGS) entry which is preliminary data.</text>
</comment>
<name>A0AAE0Y0V0_9GAST</name>